<evidence type="ECO:0000313" key="2">
    <source>
        <dbReference type="EMBL" id="KHJ30567.1"/>
    </source>
</evidence>
<comment type="caution">
    <text evidence="2">The sequence shown here is derived from an EMBL/GenBank/DDBJ whole genome shotgun (WGS) entry which is preliminary data.</text>
</comment>
<reference evidence="2 3" key="1">
    <citation type="journal article" date="2014" name="BMC Genomics">
        <title>Adaptive genomic structural variation in the grape powdery mildew pathogen, Erysiphe necator.</title>
        <authorList>
            <person name="Jones L."/>
            <person name="Riaz S."/>
            <person name="Morales-Cruz A."/>
            <person name="Amrine K.C."/>
            <person name="McGuire B."/>
            <person name="Gubler W.D."/>
            <person name="Walker M.A."/>
            <person name="Cantu D."/>
        </authorList>
    </citation>
    <scope>NUCLEOTIDE SEQUENCE [LARGE SCALE GENOMIC DNA]</scope>
    <source>
        <strain evidence="3">c</strain>
    </source>
</reference>
<dbReference type="AlphaFoldDB" id="A0A0B1NW10"/>
<gene>
    <name evidence="2" type="ORF">EV44_g3728</name>
</gene>
<evidence type="ECO:0000313" key="3">
    <source>
        <dbReference type="Proteomes" id="UP000030854"/>
    </source>
</evidence>
<sequence length="157" mass="17813">MTQRNNMKNAKNEIFEMSNTDASKTMKVDPLENTNSRNTGNASERGSGAEKALPDADDALGKFKKKTLKEDNFALRPFKILLAEAVEVIESLQKAKTNLRNNPKTKRADENIKIDTIRQEIRIFTRIHLNSTTVRLCKLRLEVVPCFVYFKGLVISV</sequence>
<evidence type="ECO:0000256" key="1">
    <source>
        <dbReference type="SAM" id="MobiDB-lite"/>
    </source>
</evidence>
<accession>A0A0B1NW10</accession>
<proteinExistence type="predicted"/>
<feature type="compositionally biased region" description="Polar residues" evidence="1">
    <location>
        <begin position="32"/>
        <end position="44"/>
    </location>
</feature>
<protein>
    <submittedName>
        <fullName evidence="2">Uncharacterized protein</fullName>
    </submittedName>
</protein>
<dbReference type="EMBL" id="JNVN01003975">
    <property type="protein sequence ID" value="KHJ30567.1"/>
    <property type="molecule type" value="Genomic_DNA"/>
</dbReference>
<organism evidence="2 3">
    <name type="scientific">Uncinula necator</name>
    <name type="common">Grape powdery mildew</name>
    <dbReference type="NCBI Taxonomy" id="52586"/>
    <lineage>
        <taxon>Eukaryota</taxon>
        <taxon>Fungi</taxon>
        <taxon>Dikarya</taxon>
        <taxon>Ascomycota</taxon>
        <taxon>Pezizomycotina</taxon>
        <taxon>Leotiomycetes</taxon>
        <taxon>Erysiphales</taxon>
        <taxon>Erysiphaceae</taxon>
        <taxon>Erysiphe</taxon>
    </lineage>
</organism>
<keyword evidence="3" id="KW-1185">Reference proteome</keyword>
<dbReference type="HOGENOM" id="CLU_1679257_0_0_1"/>
<feature type="region of interest" description="Disordered" evidence="1">
    <location>
        <begin position="1"/>
        <end position="54"/>
    </location>
</feature>
<dbReference type="Proteomes" id="UP000030854">
    <property type="component" value="Unassembled WGS sequence"/>
</dbReference>
<name>A0A0B1NW10_UNCNE</name>